<evidence type="ECO:0000256" key="1">
    <source>
        <dbReference type="SAM" id="MobiDB-lite"/>
    </source>
</evidence>
<evidence type="ECO:0000313" key="3">
    <source>
        <dbReference type="Proteomes" id="UP001189429"/>
    </source>
</evidence>
<accession>A0ABN9XV43</accession>
<feature type="non-terminal residue" evidence="2">
    <location>
        <position position="1"/>
    </location>
</feature>
<dbReference type="EMBL" id="CAUYUJ010021317">
    <property type="protein sequence ID" value="CAK0903939.1"/>
    <property type="molecule type" value="Genomic_DNA"/>
</dbReference>
<feature type="compositionally biased region" description="Basic and acidic residues" evidence="1">
    <location>
        <begin position="12"/>
        <end position="24"/>
    </location>
</feature>
<name>A0ABN9XV43_9DINO</name>
<sequence>AAVARGLRGPRVRPDGARGLAEERTRRGGECRTQCIWPVLASGCLLCGVASEDMNVRLLAGDHWVPAPLDRARLAIRLSFEPVSPRRFAEDAVPGCSKQLQRLAHTVAHGGGQGLDRWCRAAWGMID</sequence>
<feature type="region of interest" description="Disordered" evidence="1">
    <location>
        <begin position="1"/>
        <end position="24"/>
    </location>
</feature>
<protein>
    <submittedName>
        <fullName evidence="2">Uncharacterized protein</fullName>
    </submittedName>
</protein>
<organism evidence="2 3">
    <name type="scientific">Prorocentrum cordatum</name>
    <dbReference type="NCBI Taxonomy" id="2364126"/>
    <lineage>
        <taxon>Eukaryota</taxon>
        <taxon>Sar</taxon>
        <taxon>Alveolata</taxon>
        <taxon>Dinophyceae</taxon>
        <taxon>Prorocentrales</taxon>
        <taxon>Prorocentraceae</taxon>
        <taxon>Prorocentrum</taxon>
    </lineage>
</organism>
<comment type="caution">
    <text evidence="2">The sequence shown here is derived from an EMBL/GenBank/DDBJ whole genome shotgun (WGS) entry which is preliminary data.</text>
</comment>
<evidence type="ECO:0000313" key="2">
    <source>
        <dbReference type="EMBL" id="CAK0903939.1"/>
    </source>
</evidence>
<proteinExistence type="predicted"/>
<dbReference type="Proteomes" id="UP001189429">
    <property type="component" value="Unassembled WGS sequence"/>
</dbReference>
<gene>
    <name evidence="2" type="ORF">PCOR1329_LOCUS80106</name>
</gene>
<reference evidence="2" key="1">
    <citation type="submission" date="2023-10" db="EMBL/GenBank/DDBJ databases">
        <authorList>
            <person name="Chen Y."/>
            <person name="Shah S."/>
            <person name="Dougan E. K."/>
            <person name="Thang M."/>
            <person name="Chan C."/>
        </authorList>
    </citation>
    <scope>NUCLEOTIDE SEQUENCE [LARGE SCALE GENOMIC DNA]</scope>
</reference>
<keyword evidence="3" id="KW-1185">Reference proteome</keyword>